<accession>A0A0F9JQU3</accession>
<organism evidence="1">
    <name type="scientific">marine sediment metagenome</name>
    <dbReference type="NCBI Taxonomy" id="412755"/>
    <lineage>
        <taxon>unclassified sequences</taxon>
        <taxon>metagenomes</taxon>
        <taxon>ecological metagenomes</taxon>
    </lineage>
</organism>
<dbReference type="AlphaFoldDB" id="A0A0F9JQU3"/>
<proteinExistence type="predicted"/>
<reference evidence="1" key="1">
    <citation type="journal article" date="2015" name="Nature">
        <title>Complex archaea that bridge the gap between prokaryotes and eukaryotes.</title>
        <authorList>
            <person name="Spang A."/>
            <person name="Saw J.H."/>
            <person name="Jorgensen S.L."/>
            <person name="Zaremba-Niedzwiedzka K."/>
            <person name="Martijn J."/>
            <person name="Lind A.E."/>
            <person name="van Eijk R."/>
            <person name="Schleper C."/>
            <person name="Guy L."/>
            <person name="Ettema T.J."/>
        </authorList>
    </citation>
    <scope>NUCLEOTIDE SEQUENCE</scope>
</reference>
<evidence type="ECO:0000313" key="1">
    <source>
        <dbReference type="EMBL" id="KKM72048.1"/>
    </source>
</evidence>
<protein>
    <submittedName>
        <fullName evidence="1">Uncharacterized protein</fullName>
    </submittedName>
</protein>
<name>A0A0F9JQU3_9ZZZZ</name>
<sequence>MIANNPWLTVVIGFAILLLGLAMAKLIAGALGPVSIALMEAAA</sequence>
<dbReference type="EMBL" id="LAZR01009535">
    <property type="protein sequence ID" value="KKM72048.1"/>
    <property type="molecule type" value="Genomic_DNA"/>
</dbReference>
<comment type="caution">
    <text evidence="1">The sequence shown here is derived from an EMBL/GenBank/DDBJ whole genome shotgun (WGS) entry which is preliminary data.</text>
</comment>
<gene>
    <name evidence="1" type="ORF">LCGC14_1424490</name>
</gene>